<gene>
    <name evidence="2" type="ORF">CYLTODRAFT_262298</name>
</gene>
<evidence type="ECO:0000313" key="3">
    <source>
        <dbReference type="Proteomes" id="UP000054007"/>
    </source>
</evidence>
<dbReference type="AlphaFoldDB" id="A0A0D7ASV0"/>
<proteinExistence type="predicted"/>
<name>A0A0D7ASV0_9AGAR</name>
<dbReference type="EMBL" id="KN881162">
    <property type="protein sequence ID" value="KIY60909.1"/>
    <property type="molecule type" value="Genomic_DNA"/>
</dbReference>
<organism evidence="2 3">
    <name type="scientific">Cylindrobasidium torrendii FP15055 ss-10</name>
    <dbReference type="NCBI Taxonomy" id="1314674"/>
    <lineage>
        <taxon>Eukaryota</taxon>
        <taxon>Fungi</taxon>
        <taxon>Dikarya</taxon>
        <taxon>Basidiomycota</taxon>
        <taxon>Agaricomycotina</taxon>
        <taxon>Agaricomycetes</taxon>
        <taxon>Agaricomycetidae</taxon>
        <taxon>Agaricales</taxon>
        <taxon>Marasmiineae</taxon>
        <taxon>Physalacriaceae</taxon>
        <taxon>Cylindrobasidium</taxon>
    </lineage>
</organism>
<feature type="region of interest" description="Disordered" evidence="1">
    <location>
        <begin position="1"/>
        <end position="61"/>
    </location>
</feature>
<feature type="compositionally biased region" description="Low complexity" evidence="1">
    <location>
        <begin position="33"/>
        <end position="61"/>
    </location>
</feature>
<accession>A0A0D7ASV0</accession>
<protein>
    <submittedName>
        <fullName evidence="2">Uncharacterized protein</fullName>
    </submittedName>
</protein>
<keyword evidence="3" id="KW-1185">Reference proteome</keyword>
<dbReference type="Proteomes" id="UP000054007">
    <property type="component" value="Unassembled WGS sequence"/>
</dbReference>
<evidence type="ECO:0000313" key="2">
    <source>
        <dbReference type="EMBL" id="KIY60909.1"/>
    </source>
</evidence>
<sequence>MLASYSFPMAPTKRSAASAKDDREPKKPRIVQSTPSSPAASTVSSTSAGPPSSSPPVSHVSVTAGRTDTGAFAVSGWTAMGRLKEYGTRFGGLREVDGLPSVKLVDDWGYNGSVIECVVWLSAFLSLTLGLGACSARRYWPGVSILSPSSIRIGGGSRPMCLLMAASLAELRS</sequence>
<reference evidence="2 3" key="1">
    <citation type="journal article" date="2015" name="Fungal Genet. Biol.">
        <title>Evolution of novel wood decay mechanisms in Agaricales revealed by the genome sequences of Fistulina hepatica and Cylindrobasidium torrendii.</title>
        <authorList>
            <person name="Floudas D."/>
            <person name="Held B.W."/>
            <person name="Riley R."/>
            <person name="Nagy L.G."/>
            <person name="Koehler G."/>
            <person name="Ransdell A.S."/>
            <person name="Younus H."/>
            <person name="Chow J."/>
            <person name="Chiniquy J."/>
            <person name="Lipzen A."/>
            <person name="Tritt A."/>
            <person name="Sun H."/>
            <person name="Haridas S."/>
            <person name="LaButti K."/>
            <person name="Ohm R.A."/>
            <person name="Kues U."/>
            <person name="Blanchette R.A."/>
            <person name="Grigoriev I.V."/>
            <person name="Minto R.E."/>
            <person name="Hibbett D.S."/>
        </authorList>
    </citation>
    <scope>NUCLEOTIDE SEQUENCE [LARGE SCALE GENOMIC DNA]</scope>
    <source>
        <strain evidence="2 3">FP15055 ss-10</strain>
    </source>
</reference>
<evidence type="ECO:0000256" key="1">
    <source>
        <dbReference type="SAM" id="MobiDB-lite"/>
    </source>
</evidence>